<dbReference type="EMBL" id="BAAFST010000019">
    <property type="protein sequence ID" value="GAB1302331.1"/>
    <property type="molecule type" value="Genomic_DNA"/>
</dbReference>
<comment type="caution">
    <text evidence="5">The sequence shown here is derived from an EMBL/GenBank/DDBJ whole genome shotgun (WGS) entry which is preliminary data.</text>
</comment>
<organism evidence="5 6">
    <name type="scientific">Apodemus speciosus</name>
    <name type="common">Large Japanese field mouse</name>
    <dbReference type="NCBI Taxonomy" id="105296"/>
    <lineage>
        <taxon>Eukaryota</taxon>
        <taxon>Metazoa</taxon>
        <taxon>Chordata</taxon>
        <taxon>Craniata</taxon>
        <taxon>Vertebrata</taxon>
        <taxon>Euteleostomi</taxon>
        <taxon>Mammalia</taxon>
        <taxon>Eutheria</taxon>
        <taxon>Euarchontoglires</taxon>
        <taxon>Glires</taxon>
        <taxon>Rodentia</taxon>
        <taxon>Myomorpha</taxon>
        <taxon>Muroidea</taxon>
        <taxon>Muridae</taxon>
        <taxon>Murinae</taxon>
        <taxon>Apodemus</taxon>
    </lineage>
</organism>
<keyword evidence="2" id="KW-0274">FAD</keyword>
<gene>
    <name evidence="5" type="ORF">APTSU1_001756900</name>
</gene>
<dbReference type="Pfam" id="PF13450">
    <property type="entry name" value="NAD_binding_8"/>
    <property type="match status" value="1"/>
</dbReference>
<accession>A0ABQ0FSY9</accession>
<reference evidence="5 6" key="1">
    <citation type="submission" date="2024-08" db="EMBL/GenBank/DDBJ databases">
        <title>The draft genome of Apodemus speciosus.</title>
        <authorList>
            <person name="Nabeshima K."/>
            <person name="Suzuki S."/>
            <person name="Onuma M."/>
        </authorList>
    </citation>
    <scope>NUCLEOTIDE SEQUENCE [LARGE SCALE GENOMIC DNA]</scope>
    <source>
        <strain evidence="5">IB14-021</strain>
    </source>
</reference>
<feature type="chain" id="PRO_5045911953" evidence="3">
    <location>
        <begin position="17"/>
        <end position="184"/>
    </location>
</feature>
<keyword evidence="6" id="KW-1185">Reference proteome</keyword>
<evidence type="ECO:0000313" key="5">
    <source>
        <dbReference type="EMBL" id="GAB1302331.1"/>
    </source>
</evidence>
<dbReference type="PANTHER" id="PTHR23357:SF1">
    <property type="entry name" value="RENALASE"/>
    <property type="match status" value="1"/>
</dbReference>
<evidence type="ECO:0000256" key="3">
    <source>
        <dbReference type="SAM" id="SignalP"/>
    </source>
</evidence>
<dbReference type="InterPro" id="IPR036188">
    <property type="entry name" value="FAD/NAD-bd_sf"/>
</dbReference>
<dbReference type="InterPro" id="IPR040174">
    <property type="entry name" value="RNLS"/>
</dbReference>
<keyword evidence="1" id="KW-0285">Flavoprotein</keyword>
<name>A0ABQ0FSY9_APOSI</name>
<protein>
    <submittedName>
        <fullName evidence="5">Renalase</fullName>
    </submittedName>
</protein>
<feature type="signal peptide" evidence="3">
    <location>
        <begin position="1"/>
        <end position="16"/>
    </location>
</feature>
<feature type="domain" description="Amine oxidase" evidence="4">
    <location>
        <begin position="105"/>
        <end position="167"/>
    </location>
</feature>
<dbReference type="SUPFAM" id="SSF51905">
    <property type="entry name" value="FAD/NAD(P)-binding domain"/>
    <property type="match status" value="1"/>
</dbReference>
<dbReference type="InterPro" id="IPR002937">
    <property type="entry name" value="Amino_oxidase"/>
</dbReference>
<dbReference type="PANTHER" id="PTHR23357">
    <property type="entry name" value="RENALASE"/>
    <property type="match status" value="1"/>
</dbReference>
<dbReference type="Proteomes" id="UP001623349">
    <property type="component" value="Unassembled WGS sequence"/>
</dbReference>
<proteinExistence type="predicted"/>
<sequence length="184" mass="20071">MSRILIVGAGLTGSLCAMLLKKEVTTAMYLALWDKAGDIGGRMITASSPHNPKCTADLGAQYITRSPHYAKEHQNFYKELLSHGILKPLSSPIEGMKGKEGDCNFVAPNGFSSIIKYYLKKSGVKVFLKQCVTHINLKDSKWQVSTDAGSAEQFDIVILTMPAPQILGLQGDIENLISERQSAI</sequence>
<evidence type="ECO:0000313" key="6">
    <source>
        <dbReference type="Proteomes" id="UP001623349"/>
    </source>
</evidence>
<evidence type="ECO:0000259" key="4">
    <source>
        <dbReference type="Pfam" id="PF01593"/>
    </source>
</evidence>
<dbReference type="Pfam" id="PF01593">
    <property type="entry name" value="Amino_oxidase"/>
    <property type="match status" value="1"/>
</dbReference>
<evidence type="ECO:0000256" key="2">
    <source>
        <dbReference type="ARBA" id="ARBA00022827"/>
    </source>
</evidence>
<dbReference type="Gene3D" id="3.50.50.60">
    <property type="entry name" value="FAD/NAD(P)-binding domain"/>
    <property type="match status" value="2"/>
</dbReference>
<evidence type="ECO:0000256" key="1">
    <source>
        <dbReference type="ARBA" id="ARBA00022630"/>
    </source>
</evidence>
<keyword evidence="3" id="KW-0732">Signal</keyword>